<evidence type="ECO:0000313" key="4">
    <source>
        <dbReference type="Proteomes" id="UP000750711"/>
    </source>
</evidence>
<sequence length="604" mass="68700">MAESSSQHAGSNQPLYLPLLESHVIRLLHLEPGAPDDPVVLRLALVELEHAPDYEAISYVWGSPTITKRITCNGRPLDVTVNLHAALVRLRYPDQDRTLWADAVCINQGHVRERSHHVAFMNIIYRYAKDVLVCMGRDPDGGAKDVVALIDEHKTRTSGHTPVSQMPIISPDDPLLDDPRWKSLAVLLERPWFSRAWVLQEVGMGEDPKVFYGDSVFSYRDLMQVERWIERCASNLQTRHGISFLSIHIGWEYWTPDWRSHSPWPEYTLLDFLGQARGLSCREPKDHIYAFLGHPLAQLEDGSGPIIQPDYEKDTRAVYQETATILFKDSGLRTLSSVEHDYSTIAEDFPSWVFRGNVELVQNALGVWRGYYFRASASVVVEPPTPTEENNLGLRAIIVDVVSKTYQFSTTSEDLESPSELRSRQPGDHQPVSLDRVWHDIHSDETPCKYPSDERLKAFSLTLCAGLTNYERAEDDFAVHWANFVAYWRLRLQCTSTSPSLEGLEEGEKKGDEERFWLDMSLSGEGRSFLITQRGYYCLGPWIAEPGDLCCVLLGANVPFVLRKTDKENHYRLVGETYIHGLMRGEVLDTMEENGYTEDSVIIC</sequence>
<gene>
    <name evidence="3" type="ORF">GP486_004482</name>
</gene>
<dbReference type="AlphaFoldDB" id="A0A9P8RPN0"/>
<dbReference type="PANTHER" id="PTHR24148">
    <property type="entry name" value="ANKYRIN REPEAT DOMAIN-CONTAINING PROTEIN 39 HOMOLOG-RELATED"/>
    <property type="match status" value="1"/>
</dbReference>
<dbReference type="InterPro" id="IPR010730">
    <property type="entry name" value="HET"/>
</dbReference>
<dbReference type="PANTHER" id="PTHR24148:SF64">
    <property type="entry name" value="HETEROKARYON INCOMPATIBILITY DOMAIN-CONTAINING PROTEIN"/>
    <property type="match status" value="1"/>
</dbReference>
<feature type="domain" description="Heterokaryon incompatibility" evidence="2">
    <location>
        <begin position="54"/>
        <end position="201"/>
    </location>
</feature>
<keyword evidence="4" id="KW-1185">Reference proteome</keyword>
<evidence type="ECO:0000259" key="2">
    <source>
        <dbReference type="Pfam" id="PF06985"/>
    </source>
</evidence>
<dbReference type="Pfam" id="PF06985">
    <property type="entry name" value="HET"/>
    <property type="match status" value="1"/>
</dbReference>
<reference evidence="3" key="1">
    <citation type="submission" date="2021-03" db="EMBL/GenBank/DDBJ databases">
        <title>Comparative genomics and phylogenomic investigation of the class Geoglossomycetes provide insights into ecological specialization and systematics.</title>
        <authorList>
            <person name="Melie T."/>
            <person name="Pirro S."/>
            <person name="Miller A.N."/>
            <person name="Quandt A."/>
        </authorList>
    </citation>
    <scope>NUCLEOTIDE SEQUENCE</scope>
    <source>
        <strain evidence="3">CAQ_001_2017</strain>
    </source>
</reference>
<feature type="region of interest" description="Disordered" evidence="1">
    <location>
        <begin position="410"/>
        <end position="432"/>
    </location>
</feature>
<proteinExistence type="predicted"/>
<evidence type="ECO:0000256" key="1">
    <source>
        <dbReference type="SAM" id="MobiDB-lite"/>
    </source>
</evidence>
<dbReference type="Proteomes" id="UP000750711">
    <property type="component" value="Unassembled WGS sequence"/>
</dbReference>
<name>A0A9P8RPN0_9PEZI</name>
<dbReference type="EMBL" id="JAGHQM010000710">
    <property type="protein sequence ID" value="KAH0558888.1"/>
    <property type="molecule type" value="Genomic_DNA"/>
</dbReference>
<evidence type="ECO:0000313" key="3">
    <source>
        <dbReference type="EMBL" id="KAH0558888.1"/>
    </source>
</evidence>
<protein>
    <recommendedName>
        <fullName evidence="2">Heterokaryon incompatibility domain-containing protein</fullName>
    </recommendedName>
</protein>
<organism evidence="3 4">
    <name type="scientific">Trichoglossum hirsutum</name>
    <dbReference type="NCBI Taxonomy" id="265104"/>
    <lineage>
        <taxon>Eukaryota</taxon>
        <taxon>Fungi</taxon>
        <taxon>Dikarya</taxon>
        <taxon>Ascomycota</taxon>
        <taxon>Pezizomycotina</taxon>
        <taxon>Geoglossomycetes</taxon>
        <taxon>Geoglossales</taxon>
        <taxon>Geoglossaceae</taxon>
        <taxon>Trichoglossum</taxon>
    </lineage>
</organism>
<accession>A0A9P8RPN0</accession>
<comment type="caution">
    <text evidence="3">The sequence shown here is derived from an EMBL/GenBank/DDBJ whole genome shotgun (WGS) entry which is preliminary data.</text>
</comment>
<dbReference type="InterPro" id="IPR052895">
    <property type="entry name" value="HetReg/Transcr_Mod"/>
</dbReference>
<dbReference type="Pfam" id="PF26639">
    <property type="entry name" value="Het-6_barrel"/>
    <property type="match status" value="1"/>
</dbReference>